<evidence type="ECO:0000313" key="2">
    <source>
        <dbReference type="EMBL" id="EJK48748.1"/>
    </source>
</evidence>
<dbReference type="EMBL" id="AGNL01045471">
    <property type="protein sequence ID" value="EJK48748.1"/>
    <property type="molecule type" value="Genomic_DNA"/>
</dbReference>
<proteinExistence type="predicted"/>
<feature type="compositionally biased region" description="Basic and acidic residues" evidence="1">
    <location>
        <begin position="36"/>
        <end position="53"/>
    </location>
</feature>
<feature type="region of interest" description="Disordered" evidence="1">
    <location>
        <begin position="98"/>
        <end position="140"/>
    </location>
</feature>
<feature type="region of interest" description="Disordered" evidence="1">
    <location>
        <begin position="201"/>
        <end position="236"/>
    </location>
</feature>
<comment type="caution">
    <text evidence="2">The sequence shown here is derived from an EMBL/GenBank/DDBJ whole genome shotgun (WGS) entry which is preliminary data.</text>
</comment>
<dbReference type="AlphaFoldDB" id="K0R624"/>
<gene>
    <name evidence="2" type="ORF">THAOC_32426</name>
</gene>
<organism evidence="2 3">
    <name type="scientific">Thalassiosira oceanica</name>
    <name type="common">Marine diatom</name>
    <dbReference type="NCBI Taxonomy" id="159749"/>
    <lineage>
        <taxon>Eukaryota</taxon>
        <taxon>Sar</taxon>
        <taxon>Stramenopiles</taxon>
        <taxon>Ochrophyta</taxon>
        <taxon>Bacillariophyta</taxon>
        <taxon>Coscinodiscophyceae</taxon>
        <taxon>Thalassiosirophycidae</taxon>
        <taxon>Thalassiosirales</taxon>
        <taxon>Thalassiosiraceae</taxon>
        <taxon>Thalassiosira</taxon>
    </lineage>
</organism>
<evidence type="ECO:0000313" key="3">
    <source>
        <dbReference type="Proteomes" id="UP000266841"/>
    </source>
</evidence>
<protein>
    <submittedName>
        <fullName evidence="2">Uncharacterized protein</fullName>
    </submittedName>
</protein>
<sequence length="236" mass="25465">MPGNAEATSTYLDSDGIRTSTQVRFGRCEDFIAKLRRDRETEAGYQTEDRESDWSDSNPSQATRADWTGGAGDAATQQQPAAMIEDGIESTRNLALDGDEMNNGRVASPIDGTGGDCSFRTNGVRRKKRQKNPDNKSHGHLSVASKKFLFPAVLLLLVASFTSNLVVTAEEDRRHAANARGGDDENAGGPLERILQEEHKSSGLFDHSNRTSGLNEGLKGGAERQANGGGVDEAWL</sequence>
<keyword evidence="3" id="KW-1185">Reference proteome</keyword>
<name>K0R624_THAOC</name>
<feature type="non-terminal residue" evidence="2">
    <location>
        <position position="236"/>
    </location>
</feature>
<reference evidence="2 3" key="1">
    <citation type="journal article" date="2012" name="Genome Biol.">
        <title>Genome and low-iron response of an oceanic diatom adapted to chronic iron limitation.</title>
        <authorList>
            <person name="Lommer M."/>
            <person name="Specht M."/>
            <person name="Roy A.S."/>
            <person name="Kraemer L."/>
            <person name="Andreson R."/>
            <person name="Gutowska M.A."/>
            <person name="Wolf J."/>
            <person name="Bergner S.V."/>
            <person name="Schilhabel M.B."/>
            <person name="Klostermeier U.C."/>
            <person name="Beiko R.G."/>
            <person name="Rosenstiel P."/>
            <person name="Hippler M."/>
            <person name="Laroche J."/>
        </authorList>
    </citation>
    <scope>NUCLEOTIDE SEQUENCE [LARGE SCALE GENOMIC DNA]</scope>
    <source>
        <strain evidence="2 3">CCMP1005</strain>
    </source>
</reference>
<feature type="compositionally biased region" description="Low complexity" evidence="1">
    <location>
        <begin position="62"/>
        <end position="77"/>
    </location>
</feature>
<accession>K0R624</accession>
<feature type="compositionally biased region" description="Gly residues" evidence="1">
    <location>
        <begin position="227"/>
        <end position="236"/>
    </location>
</feature>
<feature type="region of interest" description="Disordered" evidence="1">
    <location>
        <begin position="36"/>
        <end position="77"/>
    </location>
</feature>
<evidence type="ECO:0000256" key="1">
    <source>
        <dbReference type="SAM" id="MobiDB-lite"/>
    </source>
</evidence>
<dbReference type="Proteomes" id="UP000266841">
    <property type="component" value="Unassembled WGS sequence"/>
</dbReference>